<dbReference type="InterPro" id="IPR036388">
    <property type="entry name" value="WH-like_DNA-bd_sf"/>
</dbReference>
<dbReference type="Proteomes" id="UP000677054">
    <property type="component" value="Unassembled WGS sequence"/>
</dbReference>
<dbReference type="SUPFAM" id="SSF46785">
    <property type="entry name" value="Winged helix' DNA-binding domain"/>
    <property type="match status" value="1"/>
</dbReference>
<evidence type="ECO:0000256" key="7">
    <source>
        <dbReference type="ARBA" id="ARBA00022843"/>
    </source>
</evidence>
<dbReference type="EMBL" id="CAJPEV010005022">
    <property type="protein sequence ID" value="CAG0902644.1"/>
    <property type="molecule type" value="Genomic_DNA"/>
</dbReference>
<organism evidence="14">
    <name type="scientific">Darwinula stevensoni</name>
    <dbReference type="NCBI Taxonomy" id="69355"/>
    <lineage>
        <taxon>Eukaryota</taxon>
        <taxon>Metazoa</taxon>
        <taxon>Ecdysozoa</taxon>
        <taxon>Arthropoda</taxon>
        <taxon>Crustacea</taxon>
        <taxon>Oligostraca</taxon>
        <taxon>Ostracoda</taxon>
        <taxon>Podocopa</taxon>
        <taxon>Podocopida</taxon>
        <taxon>Darwinulocopina</taxon>
        <taxon>Darwinuloidea</taxon>
        <taxon>Darwinulidae</taxon>
        <taxon>Darwinula</taxon>
    </lineage>
</organism>
<dbReference type="FunFam" id="1.20.1310.10:FF:000022">
    <property type="entry name" value="Cullin-2 isoform 2"/>
    <property type="match status" value="1"/>
</dbReference>
<evidence type="ECO:0000256" key="4">
    <source>
        <dbReference type="ARBA" id="ARBA00022499"/>
    </source>
</evidence>
<evidence type="ECO:0000313" key="15">
    <source>
        <dbReference type="Proteomes" id="UP000677054"/>
    </source>
</evidence>
<dbReference type="InterPro" id="IPR059120">
    <property type="entry name" value="Cullin-like_AB"/>
</dbReference>
<evidence type="ECO:0000256" key="3">
    <source>
        <dbReference type="ARBA" id="ARBA00006019"/>
    </source>
</evidence>
<name>A0A7R9FRY0_9CRUS</name>
<proteinExistence type="inferred from homology"/>
<evidence type="ECO:0000256" key="10">
    <source>
        <dbReference type="ARBA" id="ARBA00069610"/>
    </source>
</evidence>
<evidence type="ECO:0000256" key="8">
    <source>
        <dbReference type="ARBA" id="ARBA00022990"/>
    </source>
</evidence>
<dbReference type="SUPFAM" id="SSF74788">
    <property type="entry name" value="Cullin repeat-like"/>
    <property type="match status" value="1"/>
</dbReference>
<dbReference type="SUPFAM" id="SSF75632">
    <property type="entry name" value="Cullin homology domain"/>
    <property type="match status" value="1"/>
</dbReference>
<dbReference type="Pfam" id="PF10557">
    <property type="entry name" value="Cullin_Nedd8"/>
    <property type="match status" value="1"/>
</dbReference>
<dbReference type="PROSITE" id="PS01256">
    <property type="entry name" value="CULLIN_1"/>
    <property type="match status" value="1"/>
</dbReference>
<evidence type="ECO:0000256" key="6">
    <source>
        <dbReference type="ARBA" id="ARBA00022786"/>
    </source>
</evidence>
<dbReference type="SMART" id="SM00884">
    <property type="entry name" value="Cullin_Nedd8"/>
    <property type="match status" value="1"/>
</dbReference>
<dbReference type="Gene3D" id="1.20.1310.10">
    <property type="entry name" value="Cullin Repeats"/>
    <property type="match status" value="4"/>
</dbReference>
<dbReference type="GO" id="GO:0031981">
    <property type="term" value="C:nuclear lumen"/>
    <property type="evidence" value="ECO:0007669"/>
    <property type="project" value="UniProtKB-ARBA"/>
</dbReference>
<sequence>MSLKPRPMNFDDTWPLIKDTLLGVITLRKIPKAVWNDRFSDVYALCVAQPDPLGDRLYQEIKKSLEKHVDKIFEGVSKTQEENLLLNYHSQWLEYSIGTSYLNNLFTYLNSQHIRKQKPTDADLVYGDSDIETQEQMLEIGELALSIWRRGMILPLKDTLVKLLLEGIHNDRLGASPNVTVVHGVIQSLVQVENYKRKTPLHLYETIFEGSLLKETGEYYQQEAQRLLENSSTSEYMEKVISKMDEECLRARKFLNPSSYQKVVGECEQRMVADHLELLSSESKDMVSLENLKDLQNLYLLLKSIPSGLGVLASRIQDHIKAKGLESIHGLSGDNIPNLFVDNLLQIHSKYSQMVQSIFLGDHLFLSALDKACAAVINYRPTPKQPCHSAELLARYCDMLLKKSSKSMSESEVDEKLARAIIIFRYIDDKDVFQKFYAKMLSRRLIHQLSMSMDAEEAMINRLKEACGYEFTNKLHRMFTDMSISSDLNQKFSAYVKKGNVDLGITFSIYVLQTGAWPFSNMNLSPFALPQELEKSVQHFETFYHSNFTGRKLTWMHHLCNGLLPLYIFFFLEYVLNLFGQDDNYPPCWTGELKLNHLKKPYYVTLGTYQMAILLLFSTCDSYKVHELQRHTHLNEDQFGKHFASLVDAKLFLVSPSSTQEKEVKESVVTLNMNYSNKKTKFKIAFASQKETQQEVEQTHSSVDEDRKVYIQAAIVRIMKSRKILKHNELIQEVLTLSQGRFTPSIPLIKKCIESLIDKQYLERTPNSTDEYGYIA</sequence>
<dbReference type="InterPro" id="IPR016157">
    <property type="entry name" value="Cullin_CS"/>
</dbReference>
<dbReference type="PANTHER" id="PTHR11932">
    <property type="entry name" value="CULLIN"/>
    <property type="match status" value="1"/>
</dbReference>
<feature type="domain" description="Cullin family profile" evidence="13">
    <location>
        <begin position="388"/>
        <end position="647"/>
    </location>
</feature>
<comment type="subcellular location">
    <subcellularLocation>
        <location evidence="1">Nucleus</location>
    </subcellularLocation>
</comment>
<comment type="similarity">
    <text evidence="3 11 12">Belongs to the cullin family.</text>
</comment>
<evidence type="ECO:0000256" key="9">
    <source>
        <dbReference type="ARBA" id="ARBA00023242"/>
    </source>
</evidence>
<dbReference type="InterPro" id="IPR001373">
    <property type="entry name" value="Cullin_N"/>
</dbReference>
<accession>A0A7R9FRY0</accession>
<evidence type="ECO:0000256" key="2">
    <source>
        <dbReference type="ARBA" id="ARBA00004906"/>
    </source>
</evidence>
<dbReference type="AlphaFoldDB" id="A0A7R9FRY0"/>
<protein>
    <recommendedName>
        <fullName evidence="10">Cullin-2</fullName>
    </recommendedName>
</protein>
<dbReference type="Pfam" id="PF00888">
    <property type="entry name" value="Cullin"/>
    <property type="match status" value="1"/>
</dbReference>
<keyword evidence="7" id="KW-0832">Ubl conjugation</keyword>
<keyword evidence="15" id="KW-1185">Reference proteome</keyword>
<keyword evidence="8" id="KW-0007">Acetylation</keyword>
<dbReference type="GO" id="GO:0031625">
    <property type="term" value="F:ubiquitin protein ligase binding"/>
    <property type="evidence" value="ECO:0007669"/>
    <property type="project" value="InterPro"/>
</dbReference>
<dbReference type="FunFam" id="1.10.10.10:FF:000014">
    <property type="entry name" value="Cullin 1"/>
    <property type="match status" value="1"/>
</dbReference>
<reference evidence="14" key="1">
    <citation type="submission" date="2020-11" db="EMBL/GenBank/DDBJ databases">
        <authorList>
            <person name="Tran Van P."/>
        </authorList>
    </citation>
    <scope>NUCLEOTIDE SEQUENCE</scope>
</reference>
<dbReference type="FunFam" id="1.20.1310.10:FF:000012">
    <property type="entry name" value="Cullin 2"/>
    <property type="match status" value="1"/>
</dbReference>
<comment type="pathway">
    <text evidence="2">Protein modification; protein ubiquitination.</text>
</comment>
<dbReference type="InterPro" id="IPR036317">
    <property type="entry name" value="Cullin_homology_sf"/>
</dbReference>
<dbReference type="EMBL" id="LR904539">
    <property type="protein sequence ID" value="CAD7252913.1"/>
    <property type="molecule type" value="Genomic_DNA"/>
</dbReference>
<dbReference type="InterPro" id="IPR036390">
    <property type="entry name" value="WH_DNA-bd_sf"/>
</dbReference>
<dbReference type="Gene3D" id="4.10.1030.10">
    <property type="entry name" value="Ring Box Chain A, domain 5"/>
    <property type="match status" value="1"/>
</dbReference>
<dbReference type="FunFam" id="1.20.1310.10:FF:000016">
    <property type="entry name" value="Cullin 2"/>
    <property type="match status" value="1"/>
</dbReference>
<dbReference type="PROSITE" id="PS50069">
    <property type="entry name" value="CULLIN_2"/>
    <property type="match status" value="1"/>
</dbReference>
<keyword evidence="6" id="KW-0833">Ubl conjugation pathway</keyword>
<gene>
    <name evidence="14" type="ORF">DSTB1V02_LOCUS12664</name>
</gene>
<dbReference type="SMART" id="SM00182">
    <property type="entry name" value="CULLIN"/>
    <property type="match status" value="1"/>
</dbReference>
<dbReference type="InterPro" id="IPR019559">
    <property type="entry name" value="Cullin_neddylation_domain"/>
</dbReference>
<evidence type="ECO:0000256" key="12">
    <source>
        <dbReference type="RuleBase" id="RU003829"/>
    </source>
</evidence>
<dbReference type="FunFam" id="1.20.1310.10:FF:000001">
    <property type="entry name" value="Cullin 3"/>
    <property type="match status" value="1"/>
</dbReference>
<keyword evidence="5" id="KW-0597">Phosphoprotein</keyword>
<dbReference type="Gene3D" id="1.10.10.10">
    <property type="entry name" value="Winged helix-like DNA-binding domain superfamily/Winged helix DNA-binding domain"/>
    <property type="match status" value="2"/>
</dbReference>
<keyword evidence="9" id="KW-0539">Nucleus</keyword>
<dbReference type="Pfam" id="PF26557">
    <property type="entry name" value="Cullin_AB"/>
    <property type="match status" value="1"/>
</dbReference>
<dbReference type="InterPro" id="IPR016158">
    <property type="entry name" value="Cullin_homology"/>
</dbReference>
<dbReference type="GO" id="GO:0031462">
    <property type="term" value="C:Cul2-RING ubiquitin ligase complex"/>
    <property type="evidence" value="ECO:0007669"/>
    <property type="project" value="UniProtKB-ARBA"/>
</dbReference>
<keyword evidence="4" id="KW-1017">Isopeptide bond</keyword>
<evidence type="ECO:0000256" key="11">
    <source>
        <dbReference type="PROSITE-ProRule" id="PRU00330"/>
    </source>
</evidence>
<dbReference type="GO" id="GO:0006511">
    <property type="term" value="P:ubiquitin-dependent protein catabolic process"/>
    <property type="evidence" value="ECO:0007669"/>
    <property type="project" value="InterPro"/>
</dbReference>
<evidence type="ECO:0000256" key="1">
    <source>
        <dbReference type="ARBA" id="ARBA00004123"/>
    </source>
</evidence>
<dbReference type="OrthoDB" id="27073at2759"/>
<dbReference type="InterPro" id="IPR045093">
    <property type="entry name" value="Cullin"/>
</dbReference>
<evidence type="ECO:0000313" key="14">
    <source>
        <dbReference type="EMBL" id="CAD7252913.1"/>
    </source>
</evidence>
<evidence type="ECO:0000259" key="13">
    <source>
        <dbReference type="PROSITE" id="PS50069"/>
    </source>
</evidence>
<dbReference type="InterPro" id="IPR016159">
    <property type="entry name" value="Cullin_repeat-like_dom_sf"/>
</dbReference>
<evidence type="ECO:0000256" key="5">
    <source>
        <dbReference type="ARBA" id="ARBA00022553"/>
    </source>
</evidence>